<dbReference type="Pfam" id="PF04082">
    <property type="entry name" value="Fungal_trans"/>
    <property type="match status" value="1"/>
</dbReference>
<keyword evidence="7" id="KW-1185">Reference proteome</keyword>
<evidence type="ECO:0000256" key="2">
    <source>
        <dbReference type="ARBA" id="ARBA00023242"/>
    </source>
</evidence>
<keyword evidence="1" id="KW-0479">Metal-binding</keyword>
<dbReference type="GO" id="GO:0003677">
    <property type="term" value="F:DNA binding"/>
    <property type="evidence" value="ECO:0007669"/>
    <property type="project" value="InterPro"/>
</dbReference>
<feature type="transmembrane region" description="Helical" evidence="4">
    <location>
        <begin position="540"/>
        <end position="559"/>
    </location>
</feature>
<dbReference type="GO" id="GO:0000981">
    <property type="term" value="F:DNA-binding transcription factor activity, RNA polymerase II-specific"/>
    <property type="evidence" value="ECO:0007669"/>
    <property type="project" value="InterPro"/>
</dbReference>
<sequence length="655" mass="73204">MDAAAIVIGTVTTPEASRKRKRARQACNHCRAKIRCNGENVNEPCPNCIDPGNVCVTTRDSRRAPRILSAVAAPTNTDPPAQPRDANVTAISGPSSDSAFDYGDNVETTEQDEDALHVSPDALRERSSILPSDMTSWEYHGPRSFLSICSRPAVKWVSEQTGRLDFSETASQFASDISRRLKMDADLSVARAPEPIAETAWRYTEAYFSTALDASLGVLYRPWFERQLSAHLAGRPCDSGPAWHALRNVVYAAGCRIELSKSRPFKEAIQQAWLYFENALAVYARLLFYRTSIMGVQALTLMSYYTQNIGTPCLEYMLSADALRLAYAKGLHRAAPPSQELTEQDTGDRNRIFWAIYCLEKQIATQSSRPSMIDDDEVTCPLSRMNASGDDAFNIAYCDSLIRVSRICSRIDKRLSAVQCSTMGPAAITQVVNQLHAELEGLENSLHDKYNLHLGARVDASCIPKGFRLDQLVYLQYTYLPAMLNVHTIWAYPWFRTLVGLSTEDKYRDHIVRSTEIVARTSREIIVMTEHINFRAQTTVPVAFFAPIYAMISLFIYCLDRGKSSSDLAMLDIGTGYFARLGIDTEFALYVPFVRAITSLVYGLEEPTQHLESIVRSDVIEMPNLGEDFWQAGLLDADALMQLEDWSTFSRTSPA</sequence>
<evidence type="ECO:0000259" key="5">
    <source>
        <dbReference type="SMART" id="SM00906"/>
    </source>
</evidence>
<dbReference type="Proteomes" id="UP000237631">
    <property type="component" value="Unassembled WGS sequence"/>
</dbReference>
<dbReference type="InterPro" id="IPR007219">
    <property type="entry name" value="XnlR_reg_dom"/>
</dbReference>
<dbReference type="AlphaFoldDB" id="A0A2S6C954"/>
<dbReference type="PANTHER" id="PTHR46910">
    <property type="entry name" value="TRANSCRIPTION FACTOR PDR1"/>
    <property type="match status" value="1"/>
</dbReference>
<dbReference type="InterPro" id="IPR036864">
    <property type="entry name" value="Zn2-C6_fun-type_DNA-bd_sf"/>
</dbReference>
<dbReference type="SMART" id="SM00906">
    <property type="entry name" value="Fungal_trans"/>
    <property type="match status" value="1"/>
</dbReference>
<dbReference type="Gene3D" id="4.10.240.10">
    <property type="entry name" value="Zn(2)-C6 fungal-type DNA-binding domain"/>
    <property type="match status" value="1"/>
</dbReference>
<name>A0A2S6C954_9PEZI</name>
<dbReference type="CDD" id="cd12148">
    <property type="entry name" value="fungal_TF_MHR"/>
    <property type="match status" value="1"/>
</dbReference>
<dbReference type="GO" id="GO:0008270">
    <property type="term" value="F:zinc ion binding"/>
    <property type="evidence" value="ECO:0007669"/>
    <property type="project" value="InterPro"/>
</dbReference>
<dbReference type="OrthoDB" id="39175at2759"/>
<evidence type="ECO:0000313" key="7">
    <source>
        <dbReference type="Proteomes" id="UP000237631"/>
    </source>
</evidence>
<dbReference type="STRING" id="357750.A0A2S6C954"/>
<keyword evidence="4" id="KW-0812">Transmembrane</keyword>
<dbReference type="InterPro" id="IPR050987">
    <property type="entry name" value="AtrR-like"/>
</dbReference>
<dbReference type="PANTHER" id="PTHR46910:SF25">
    <property type="entry name" value="ABC-TRANSPORTER-REGULATING TRANSCRIPTION FACTOR"/>
    <property type="match status" value="1"/>
</dbReference>
<dbReference type="GO" id="GO:0006351">
    <property type="term" value="P:DNA-templated transcription"/>
    <property type="evidence" value="ECO:0007669"/>
    <property type="project" value="InterPro"/>
</dbReference>
<evidence type="ECO:0000256" key="4">
    <source>
        <dbReference type="SAM" id="Phobius"/>
    </source>
</evidence>
<keyword evidence="4" id="KW-0472">Membrane</keyword>
<comment type="caution">
    <text evidence="6">The sequence shown here is derived from an EMBL/GenBank/DDBJ whole genome shotgun (WGS) entry which is preliminary data.</text>
</comment>
<accession>A0A2S6C954</accession>
<proteinExistence type="predicted"/>
<evidence type="ECO:0000256" key="1">
    <source>
        <dbReference type="ARBA" id="ARBA00022723"/>
    </source>
</evidence>
<keyword evidence="4" id="KW-1133">Transmembrane helix</keyword>
<evidence type="ECO:0000256" key="3">
    <source>
        <dbReference type="SAM" id="MobiDB-lite"/>
    </source>
</evidence>
<dbReference type="SUPFAM" id="SSF57701">
    <property type="entry name" value="Zn2/Cys6 DNA-binding domain"/>
    <property type="match status" value="1"/>
</dbReference>
<feature type="compositionally biased region" description="Polar residues" evidence="3">
    <location>
        <begin position="89"/>
        <end position="98"/>
    </location>
</feature>
<protein>
    <recommendedName>
        <fullName evidence="5">Xylanolytic transcriptional activator regulatory domain-containing protein</fullName>
    </recommendedName>
</protein>
<dbReference type="InterPro" id="IPR001138">
    <property type="entry name" value="Zn2Cys6_DnaBD"/>
</dbReference>
<keyword evidence="2" id="KW-0539">Nucleus</keyword>
<feature type="region of interest" description="Disordered" evidence="3">
    <location>
        <begin position="73"/>
        <end position="98"/>
    </location>
</feature>
<organism evidence="6 7">
    <name type="scientific">Cercospora berteroae</name>
    <dbReference type="NCBI Taxonomy" id="357750"/>
    <lineage>
        <taxon>Eukaryota</taxon>
        <taxon>Fungi</taxon>
        <taxon>Dikarya</taxon>
        <taxon>Ascomycota</taxon>
        <taxon>Pezizomycotina</taxon>
        <taxon>Dothideomycetes</taxon>
        <taxon>Dothideomycetidae</taxon>
        <taxon>Mycosphaerellales</taxon>
        <taxon>Mycosphaerellaceae</taxon>
        <taxon>Cercospora</taxon>
    </lineage>
</organism>
<dbReference type="CDD" id="cd00067">
    <property type="entry name" value="GAL4"/>
    <property type="match status" value="1"/>
</dbReference>
<feature type="domain" description="Xylanolytic transcriptional activator regulatory" evidence="5">
    <location>
        <begin position="315"/>
        <end position="389"/>
    </location>
</feature>
<gene>
    <name evidence="6" type="ORF">CBER1_00736</name>
</gene>
<reference evidence="7" key="1">
    <citation type="journal article" date="2017" name="bioRxiv">
        <title>Conservation of a gene cluster reveals novel cercosporin biosynthetic mechanisms and extends production to the genus Colletotrichum.</title>
        <authorList>
            <person name="de Jonge R."/>
            <person name="Ebert M.K."/>
            <person name="Huitt-Roehl C.R."/>
            <person name="Pal P."/>
            <person name="Suttle J.C."/>
            <person name="Spanner R.E."/>
            <person name="Neubauer J.D."/>
            <person name="Jurick W.M.II."/>
            <person name="Stott K.A."/>
            <person name="Secor G.A."/>
            <person name="Thomma B.P.H.J."/>
            <person name="Van de Peer Y."/>
            <person name="Townsend C.A."/>
            <person name="Bolton M.D."/>
        </authorList>
    </citation>
    <scope>NUCLEOTIDE SEQUENCE [LARGE SCALE GENOMIC DNA]</scope>
    <source>
        <strain evidence="7">CBS538.71</strain>
    </source>
</reference>
<dbReference type="EMBL" id="PNEN01000520">
    <property type="protein sequence ID" value="PPJ56274.1"/>
    <property type="molecule type" value="Genomic_DNA"/>
</dbReference>
<evidence type="ECO:0000313" key="6">
    <source>
        <dbReference type="EMBL" id="PPJ56274.1"/>
    </source>
</evidence>